<protein>
    <submittedName>
        <fullName evidence="1 2">Uncharacterized protein</fullName>
    </submittedName>
</protein>
<dbReference type="InParanoid" id="A0A0R0EQP8"/>
<evidence type="ECO:0000313" key="1">
    <source>
        <dbReference type="EMBL" id="KRG93143.1"/>
    </source>
</evidence>
<reference evidence="2" key="2">
    <citation type="submission" date="2018-02" db="UniProtKB">
        <authorList>
            <consortium name="EnsemblPlants"/>
        </authorList>
    </citation>
    <scope>IDENTIFICATION</scope>
    <source>
        <strain evidence="2">Williams 82</strain>
    </source>
</reference>
<organism evidence="1">
    <name type="scientific">Glycine max</name>
    <name type="common">Soybean</name>
    <name type="synonym">Glycine hispida</name>
    <dbReference type="NCBI Taxonomy" id="3847"/>
    <lineage>
        <taxon>Eukaryota</taxon>
        <taxon>Viridiplantae</taxon>
        <taxon>Streptophyta</taxon>
        <taxon>Embryophyta</taxon>
        <taxon>Tracheophyta</taxon>
        <taxon>Spermatophyta</taxon>
        <taxon>Magnoliopsida</taxon>
        <taxon>eudicotyledons</taxon>
        <taxon>Gunneridae</taxon>
        <taxon>Pentapetalae</taxon>
        <taxon>rosids</taxon>
        <taxon>fabids</taxon>
        <taxon>Fabales</taxon>
        <taxon>Fabaceae</taxon>
        <taxon>Papilionoideae</taxon>
        <taxon>50 kb inversion clade</taxon>
        <taxon>NPAAA clade</taxon>
        <taxon>indigoferoid/millettioid clade</taxon>
        <taxon>Phaseoleae</taxon>
        <taxon>Glycine</taxon>
        <taxon>Glycine subgen. Soja</taxon>
    </lineage>
</organism>
<keyword evidence="3" id="KW-1185">Reference proteome</keyword>
<reference evidence="1 2" key="1">
    <citation type="journal article" date="2010" name="Nature">
        <title>Genome sequence of the palaeopolyploid soybean.</title>
        <authorList>
            <person name="Schmutz J."/>
            <person name="Cannon S.B."/>
            <person name="Schlueter J."/>
            <person name="Ma J."/>
            <person name="Mitros T."/>
            <person name="Nelson W."/>
            <person name="Hyten D.L."/>
            <person name="Song Q."/>
            <person name="Thelen J.J."/>
            <person name="Cheng J."/>
            <person name="Xu D."/>
            <person name="Hellsten U."/>
            <person name="May G.D."/>
            <person name="Yu Y."/>
            <person name="Sakurai T."/>
            <person name="Umezawa T."/>
            <person name="Bhattacharyya M.K."/>
            <person name="Sandhu D."/>
            <person name="Valliyodan B."/>
            <person name="Lindquist E."/>
            <person name="Peto M."/>
            <person name="Grant D."/>
            <person name="Shu S."/>
            <person name="Goodstein D."/>
            <person name="Barry K."/>
            <person name="Futrell-Griggs M."/>
            <person name="Abernathy B."/>
            <person name="Du J."/>
            <person name="Tian Z."/>
            <person name="Zhu L."/>
            <person name="Gill N."/>
            <person name="Joshi T."/>
            <person name="Libault M."/>
            <person name="Sethuraman A."/>
            <person name="Zhang X.-C."/>
            <person name="Shinozaki K."/>
            <person name="Nguyen H.T."/>
            <person name="Wing R.A."/>
            <person name="Cregan P."/>
            <person name="Specht J."/>
            <person name="Grimwood J."/>
            <person name="Rokhsar D."/>
            <person name="Stacey G."/>
            <person name="Shoemaker R.C."/>
            <person name="Jackson S.A."/>
        </authorList>
    </citation>
    <scope>NUCLEOTIDE SEQUENCE</scope>
    <source>
        <strain evidence="2">cv. Williams 82</strain>
        <tissue evidence="1">Callus</tissue>
    </source>
</reference>
<dbReference type="EnsemblPlants" id="KRG93143">
    <property type="protein sequence ID" value="KRG93143"/>
    <property type="gene ID" value="GLYMA_20G250100"/>
</dbReference>
<evidence type="ECO:0000313" key="2">
    <source>
        <dbReference type="EnsemblPlants" id="KRG93143"/>
    </source>
</evidence>
<sequence length="71" mass="8344">MFMRTLFQASPTPVFRGENSAPKMIRLLEQQPFPLDEESSIKHLDIFNSQPSLFFRSTHLLPRDPSYLFPF</sequence>
<evidence type="ECO:0000313" key="3">
    <source>
        <dbReference type="Proteomes" id="UP000008827"/>
    </source>
</evidence>
<gene>
    <name evidence="1" type="ORF">GLYMA_20G250100</name>
</gene>
<dbReference type="Gramene" id="KRG93143">
    <property type="protein sequence ID" value="KRG93143"/>
    <property type="gene ID" value="GLYMA_20G250100"/>
</dbReference>
<proteinExistence type="predicted"/>
<name>A0A0R0EQP8_SOYBN</name>
<dbReference type="AlphaFoldDB" id="A0A0R0EQP8"/>
<dbReference type="EMBL" id="CM000853">
    <property type="protein sequence ID" value="KRG93143.1"/>
    <property type="molecule type" value="Genomic_DNA"/>
</dbReference>
<dbReference type="Proteomes" id="UP000008827">
    <property type="component" value="Chromosome 20"/>
</dbReference>
<accession>A0A0R0EQP8</accession>
<reference evidence="1" key="3">
    <citation type="submission" date="2018-07" db="EMBL/GenBank/DDBJ databases">
        <title>WGS assembly of Glycine max.</title>
        <authorList>
            <person name="Schmutz J."/>
            <person name="Cannon S."/>
            <person name="Schlueter J."/>
            <person name="Ma J."/>
            <person name="Mitros T."/>
            <person name="Nelson W."/>
            <person name="Hyten D."/>
            <person name="Song Q."/>
            <person name="Thelen J."/>
            <person name="Cheng J."/>
            <person name="Xu D."/>
            <person name="Hellsten U."/>
            <person name="May G."/>
            <person name="Yu Y."/>
            <person name="Sakurai T."/>
            <person name="Umezawa T."/>
            <person name="Bhattacharyya M."/>
            <person name="Sandhu D."/>
            <person name="Valliyodan B."/>
            <person name="Lindquist E."/>
            <person name="Peto M."/>
            <person name="Grant D."/>
            <person name="Shu S."/>
            <person name="Goodstein D."/>
            <person name="Barry K."/>
            <person name="Futrell-Griggs M."/>
            <person name="Abernathy B."/>
            <person name="Du J."/>
            <person name="Tian Z."/>
            <person name="Zhu L."/>
            <person name="Gill N."/>
            <person name="Joshi T."/>
            <person name="Libault M."/>
            <person name="Sethuraman A."/>
            <person name="Zhang X."/>
            <person name="Shinozaki K."/>
            <person name="Nguyen H."/>
            <person name="Wing R."/>
            <person name="Cregan P."/>
            <person name="Specht J."/>
            <person name="Grimwood J."/>
            <person name="Rokhsar D."/>
            <person name="Stacey G."/>
            <person name="Shoemaker R."/>
            <person name="Jackson S."/>
        </authorList>
    </citation>
    <scope>NUCLEOTIDE SEQUENCE</scope>
    <source>
        <tissue evidence="1">Callus</tissue>
    </source>
</reference>